<dbReference type="AlphaFoldDB" id="A0A443YPL6"/>
<reference evidence="7 8" key="1">
    <citation type="submission" date="2018-06" db="EMBL/GenBank/DDBJ databases">
        <title>Pedobacter endophyticus sp. nov., an endophytic bacterium isolated from a leaf of Triticum aestivum.</title>
        <authorList>
            <person name="Zhang L."/>
        </authorList>
    </citation>
    <scope>NUCLEOTIDE SEQUENCE [LARGE SCALE GENOMIC DNA]</scope>
    <source>
        <strain evidence="7 8">CM134L-2</strain>
    </source>
</reference>
<feature type="domain" description="Maltose/galactoside acetyltransferase" evidence="6">
    <location>
        <begin position="9"/>
        <end position="63"/>
    </location>
</feature>
<keyword evidence="4 5" id="KW-0012">Acyltransferase</keyword>
<evidence type="ECO:0000256" key="1">
    <source>
        <dbReference type="ARBA" id="ARBA00007274"/>
    </source>
</evidence>
<protein>
    <recommendedName>
        <fullName evidence="5">Acetyltransferase</fullName>
        <ecNumber evidence="5">2.3.1.-</ecNumber>
    </recommendedName>
</protein>
<dbReference type="EC" id="2.3.1.-" evidence="5"/>
<dbReference type="SUPFAM" id="SSF51161">
    <property type="entry name" value="Trimeric LpxA-like enzymes"/>
    <property type="match status" value="1"/>
</dbReference>
<dbReference type="FunFam" id="2.160.10.10:FF:000008">
    <property type="entry name" value="Maltose O-acetyltransferase"/>
    <property type="match status" value="1"/>
</dbReference>
<dbReference type="InterPro" id="IPR018357">
    <property type="entry name" value="Hexapep_transf_CS"/>
</dbReference>
<evidence type="ECO:0000256" key="4">
    <source>
        <dbReference type="ARBA" id="ARBA00023315"/>
    </source>
</evidence>
<dbReference type="EMBL" id="SAYW01000005">
    <property type="protein sequence ID" value="RWU05686.1"/>
    <property type="molecule type" value="Genomic_DNA"/>
</dbReference>
<dbReference type="OrthoDB" id="9812571at2"/>
<dbReference type="GO" id="GO:0008870">
    <property type="term" value="F:galactoside O-acetyltransferase activity"/>
    <property type="evidence" value="ECO:0007669"/>
    <property type="project" value="TreeGrafter"/>
</dbReference>
<dbReference type="CDD" id="cd03357">
    <property type="entry name" value="LbH_MAT_GAT"/>
    <property type="match status" value="1"/>
</dbReference>
<dbReference type="Pfam" id="PF00132">
    <property type="entry name" value="Hexapep"/>
    <property type="match status" value="1"/>
</dbReference>
<dbReference type="PANTHER" id="PTHR43017:SF1">
    <property type="entry name" value="ACETYLTRANSFERASE YJL218W-RELATED"/>
    <property type="match status" value="1"/>
</dbReference>
<keyword evidence="3" id="KW-0677">Repeat</keyword>
<dbReference type="Gene3D" id="2.160.10.10">
    <property type="entry name" value="Hexapeptide repeat proteins"/>
    <property type="match status" value="1"/>
</dbReference>
<name>A0A443YPL6_9SPHI</name>
<dbReference type="Pfam" id="PF12464">
    <property type="entry name" value="Mac"/>
    <property type="match status" value="1"/>
</dbReference>
<accession>A0A443YPL6</accession>
<keyword evidence="2 5" id="KW-0808">Transferase</keyword>
<dbReference type="Proteomes" id="UP000284120">
    <property type="component" value="Unassembled WGS sequence"/>
</dbReference>
<dbReference type="InterPro" id="IPR011004">
    <property type="entry name" value="Trimer_LpxA-like_sf"/>
</dbReference>
<dbReference type="RefSeq" id="WP_113648445.1">
    <property type="nucleotide sequence ID" value="NZ_QMHN01000005.1"/>
</dbReference>
<evidence type="ECO:0000256" key="3">
    <source>
        <dbReference type="ARBA" id="ARBA00022737"/>
    </source>
</evidence>
<comment type="similarity">
    <text evidence="1 5">Belongs to the transferase hexapeptide repeat family.</text>
</comment>
<evidence type="ECO:0000313" key="7">
    <source>
        <dbReference type="EMBL" id="RWU05686.1"/>
    </source>
</evidence>
<evidence type="ECO:0000313" key="8">
    <source>
        <dbReference type="Proteomes" id="UP000284120"/>
    </source>
</evidence>
<comment type="caution">
    <text evidence="7">The sequence shown here is derived from an EMBL/GenBank/DDBJ whole genome shotgun (WGS) entry which is preliminary data.</text>
</comment>
<organism evidence="7 8">
    <name type="scientific">Pedobacter chitinilyticus</name>
    <dbReference type="NCBI Taxonomy" id="2233776"/>
    <lineage>
        <taxon>Bacteria</taxon>
        <taxon>Pseudomonadati</taxon>
        <taxon>Bacteroidota</taxon>
        <taxon>Sphingobacteriia</taxon>
        <taxon>Sphingobacteriales</taxon>
        <taxon>Sphingobacteriaceae</taxon>
        <taxon>Pedobacter</taxon>
    </lineage>
</organism>
<keyword evidence="8" id="KW-1185">Reference proteome</keyword>
<dbReference type="InterPro" id="IPR024688">
    <property type="entry name" value="Mac_dom"/>
</dbReference>
<dbReference type="InterPro" id="IPR039369">
    <property type="entry name" value="LacA-like"/>
</dbReference>
<sequence>MGEKQLTEKEKMLAGKAYQAGDNELANDRLKAREIVFEFNNLPPKQIKQRKQLIKKLFGKTETMFYVEPPLRCDYGYNIEVGDHFYSNFNLVILDCAKVSIGNHAFFGPNVAIYTAGHPIHPNLRNQEHEWAQPITIGNSVWLGGNTVINPGVTIGSNVVIGSGSVVTKDIPDNVFAAGNPCKVIREITDADKDFYYKNFTLEQ</sequence>
<dbReference type="PANTHER" id="PTHR43017">
    <property type="entry name" value="GALACTOSIDE O-ACETYLTRANSFERASE"/>
    <property type="match status" value="1"/>
</dbReference>
<evidence type="ECO:0000256" key="2">
    <source>
        <dbReference type="ARBA" id="ARBA00022679"/>
    </source>
</evidence>
<proteinExistence type="inferred from homology"/>
<evidence type="ECO:0000259" key="6">
    <source>
        <dbReference type="SMART" id="SM01266"/>
    </source>
</evidence>
<dbReference type="PROSITE" id="PS00101">
    <property type="entry name" value="HEXAPEP_TRANSFERASES"/>
    <property type="match status" value="1"/>
</dbReference>
<dbReference type="SMART" id="SM01266">
    <property type="entry name" value="Mac"/>
    <property type="match status" value="1"/>
</dbReference>
<evidence type="ECO:0000256" key="5">
    <source>
        <dbReference type="RuleBase" id="RU367021"/>
    </source>
</evidence>
<dbReference type="InterPro" id="IPR001451">
    <property type="entry name" value="Hexapep"/>
</dbReference>
<gene>
    <name evidence="7" type="ORF">DPV69_16240</name>
</gene>